<evidence type="ECO:0000313" key="5">
    <source>
        <dbReference type="EMBL" id="RZB45606.1"/>
    </source>
</evidence>
<keyword evidence="6" id="KW-1185">Reference proteome</keyword>
<feature type="region of interest" description="Disordered" evidence="2">
    <location>
        <begin position="61"/>
        <end position="128"/>
    </location>
</feature>
<keyword evidence="3" id="KW-0472">Membrane</keyword>
<keyword evidence="3" id="KW-0812">Transmembrane</keyword>
<evidence type="ECO:0000256" key="2">
    <source>
        <dbReference type="SAM" id="MobiDB-lite"/>
    </source>
</evidence>
<feature type="domain" description="Rab-GAP TBC" evidence="4">
    <location>
        <begin position="242"/>
        <end position="455"/>
    </location>
</feature>
<dbReference type="Gene3D" id="1.10.472.80">
    <property type="entry name" value="Ypt/Rab-GAP domain of gyp1p, domain 3"/>
    <property type="match status" value="1"/>
</dbReference>
<dbReference type="PANTHER" id="PTHR47219">
    <property type="entry name" value="RAB GTPASE-ACTIVATING PROTEIN 1-LIKE"/>
    <property type="match status" value="1"/>
</dbReference>
<dbReference type="Gene3D" id="1.10.8.270">
    <property type="entry name" value="putative rabgap domain of human tbc1 domain family member 14 like domains"/>
    <property type="match status" value="1"/>
</dbReference>
<feature type="region of interest" description="Disordered" evidence="2">
    <location>
        <begin position="168"/>
        <end position="203"/>
    </location>
</feature>
<organism evidence="5 6">
    <name type="scientific">Glycine soja</name>
    <name type="common">Wild soybean</name>
    <dbReference type="NCBI Taxonomy" id="3848"/>
    <lineage>
        <taxon>Eukaryota</taxon>
        <taxon>Viridiplantae</taxon>
        <taxon>Streptophyta</taxon>
        <taxon>Embryophyta</taxon>
        <taxon>Tracheophyta</taxon>
        <taxon>Spermatophyta</taxon>
        <taxon>Magnoliopsida</taxon>
        <taxon>eudicotyledons</taxon>
        <taxon>Gunneridae</taxon>
        <taxon>Pentapetalae</taxon>
        <taxon>rosids</taxon>
        <taxon>fabids</taxon>
        <taxon>Fabales</taxon>
        <taxon>Fabaceae</taxon>
        <taxon>Papilionoideae</taxon>
        <taxon>50 kb inversion clade</taxon>
        <taxon>NPAAA clade</taxon>
        <taxon>indigoferoid/millettioid clade</taxon>
        <taxon>Phaseoleae</taxon>
        <taxon>Glycine</taxon>
        <taxon>Glycine subgen. Soja</taxon>
    </lineage>
</organism>
<feature type="region of interest" description="Disordered" evidence="2">
    <location>
        <begin position="276"/>
        <end position="297"/>
    </location>
</feature>
<sequence length="684" mass="76510">MKSNKTVNPLITFEHKRDAYGFTVRPQHLQRYREYANIYKEEEEERSDRWNSFLDRQAESSELATDGLVVGEGEKVLGDEAAGQEADTSSEKGVDGHEASNQVPGGSDSAAENGSQKEEVPPAEETKVHRVQLWTDIRSSLRTIEDMMSVRVKKKTGSVKDEQIIEAAKSPSHSDDVKSPKGAAFEEDSEEEFYDVERSDPSPDMPVVDGTNASANGITADAAPPEASFPWKEELEVLVRGGVPMALRGELWQAFVGVKARRVEKYYQDLLASESDSEIKTDQQSMESTDSNGKTGADFGCMPEKWKGVKGQIEKDLPRTFPGHPALDEDGRNALRRLLTAYARHNPSVGYCQAMNFFAGLLLLLMPEENAFWTLMGILDDYFDGYYSEEMIESQVDQLVFEELVRERFPKLANHLDYLGVQVAWVTGPWFLSIFVNMLPWESVLRVWDVLLFEGNRVMLFRTAVALMELYGPALVTTKDAGDAVTLLQSLAGSTFDSSQLVLTACMGYQNINETRLQQLRNKHRPAVIASIEERSKGLKAWKDSQGLASKLADMQVLGNLSRTESGSTNADEILISLTGEGEIDAVPDLQEQVVCLKVELCRLLEEKRSAILRAEELETALMEMVKQDNRRQLSAKVEQLDEEVAQLRQALADKQEQETAMLQVSFCLFVFILGITYVFSCVM</sequence>
<feature type="coiled-coil region" evidence="1">
    <location>
        <begin position="631"/>
        <end position="661"/>
    </location>
</feature>
<dbReference type="Pfam" id="PF00566">
    <property type="entry name" value="RabGAP-TBC"/>
    <property type="match status" value="1"/>
</dbReference>
<dbReference type="InterPro" id="IPR035969">
    <property type="entry name" value="Rab-GAP_TBC_sf"/>
</dbReference>
<dbReference type="GO" id="GO:0031267">
    <property type="term" value="F:small GTPase binding"/>
    <property type="evidence" value="ECO:0007669"/>
    <property type="project" value="TreeGrafter"/>
</dbReference>
<evidence type="ECO:0000256" key="1">
    <source>
        <dbReference type="SAM" id="Coils"/>
    </source>
</evidence>
<dbReference type="PANTHER" id="PTHR47219:SF20">
    <property type="entry name" value="TBC1 DOMAIN FAMILY MEMBER 2B"/>
    <property type="match status" value="1"/>
</dbReference>
<evidence type="ECO:0000259" key="4">
    <source>
        <dbReference type="PROSITE" id="PS50086"/>
    </source>
</evidence>
<name>A0A445F9X7_GLYSO</name>
<feature type="compositionally biased region" description="Acidic residues" evidence="2">
    <location>
        <begin position="185"/>
        <end position="194"/>
    </location>
</feature>
<feature type="compositionally biased region" description="Basic and acidic residues" evidence="2">
    <location>
        <begin position="115"/>
        <end position="128"/>
    </location>
</feature>
<feature type="compositionally biased region" description="Polar residues" evidence="2">
    <location>
        <begin position="282"/>
        <end position="294"/>
    </location>
</feature>
<accession>A0A445F9X7</accession>
<keyword evidence="3" id="KW-1133">Transmembrane helix</keyword>
<feature type="compositionally biased region" description="Polar residues" evidence="2">
    <location>
        <begin position="99"/>
        <end position="114"/>
    </location>
</feature>
<dbReference type="PROSITE" id="PS50086">
    <property type="entry name" value="TBC_RABGAP"/>
    <property type="match status" value="1"/>
</dbReference>
<feature type="transmembrane region" description="Helical" evidence="3">
    <location>
        <begin position="661"/>
        <end position="680"/>
    </location>
</feature>
<comment type="caution">
    <text evidence="5">The sequence shown here is derived from an EMBL/GenBank/DDBJ whole genome shotgun (WGS) entry which is preliminary data.</text>
</comment>
<dbReference type="EMBL" id="QZWG01000020">
    <property type="protein sequence ID" value="RZB45606.1"/>
    <property type="molecule type" value="Genomic_DNA"/>
</dbReference>
<dbReference type="FunFam" id="1.10.472.80:FF:000013">
    <property type="entry name" value="TBC1 domain family member 8B"/>
    <property type="match status" value="1"/>
</dbReference>
<evidence type="ECO:0000313" key="6">
    <source>
        <dbReference type="Proteomes" id="UP000289340"/>
    </source>
</evidence>
<feature type="compositionally biased region" description="Basic and acidic residues" evidence="2">
    <location>
        <begin position="89"/>
        <end position="98"/>
    </location>
</feature>
<proteinExistence type="predicted"/>
<dbReference type="SUPFAM" id="SSF47923">
    <property type="entry name" value="Ypt/Rab-GAP domain of gyp1p"/>
    <property type="match status" value="2"/>
</dbReference>
<protein>
    <submittedName>
        <fullName evidence="5">TBC1 domain family member 9 isoform B</fullName>
    </submittedName>
</protein>
<dbReference type="GO" id="GO:0005096">
    <property type="term" value="F:GTPase activator activity"/>
    <property type="evidence" value="ECO:0007669"/>
    <property type="project" value="TreeGrafter"/>
</dbReference>
<evidence type="ECO:0000256" key="3">
    <source>
        <dbReference type="SAM" id="Phobius"/>
    </source>
</evidence>
<reference evidence="5 6" key="1">
    <citation type="submission" date="2018-09" db="EMBL/GenBank/DDBJ databases">
        <title>A high-quality reference genome of wild soybean provides a powerful tool to mine soybean genomes.</title>
        <authorList>
            <person name="Xie M."/>
            <person name="Chung C.Y.L."/>
            <person name="Li M.-W."/>
            <person name="Wong F.-L."/>
            <person name="Chan T.-F."/>
            <person name="Lam H.-M."/>
        </authorList>
    </citation>
    <scope>NUCLEOTIDE SEQUENCE [LARGE SCALE GENOMIC DNA]</scope>
    <source>
        <strain evidence="6">cv. W05</strain>
        <tissue evidence="5">Hypocotyl of etiolated seedlings</tissue>
    </source>
</reference>
<dbReference type="InterPro" id="IPR050302">
    <property type="entry name" value="Rab_GAP_TBC_domain"/>
</dbReference>
<gene>
    <name evidence="5" type="ORF">D0Y65_055073</name>
</gene>
<dbReference type="Proteomes" id="UP000289340">
    <property type="component" value="Chromosome 20"/>
</dbReference>
<dbReference type="InterPro" id="IPR000195">
    <property type="entry name" value="Rab-GAP-TBC_dom"/>
</dbReference>
<dbReference type="SMART" id="SM00164">
    <property type="entry name" value="TBC"/>
    <property type="match status" value="1"/>
</dbReference>
<dbReference type="AlphaFoldDB" id="A0A445F9X7"/>
<dbReference type="FunFam" id="1.10.8.270:FF:000018">
    <property type="entry name" value="Ypt/Rab-GAP domain of gyp1p superfamily protein"/>
    <property type="match status" value="1"/>
</dbReference>
<keyword evidence="1" id="KW-0175">Coiled coil</keyword>